<dbReference type="Proteomes" id="UP000237983">
    <property type="component" value="Unassembled WGS sequence"/>
</dbReference>
<dbReference type="EMBL" id="PVTL01000006">
    <property type="protein sequence ID" value="PRY67625.1"/>
    <property type="molecule type" value="Genomic_DNA"/>
</dbReference>
<evidence type="ECO:0000259" key="1">
    <source>
        <dbReference type="Pfam" id="PF09995"/>
    </source>
</evidence>
<evidence type="ECO:0000313" key="2">
    <source>
        <dbReference type="EMBL" id="PRY67625.1"/>
    </source>
</evidence>
<reference evidence="2 3" key="1">
    <citation type="submission" date="2018-03" db="EMBL/GenBank/DDBJ databases">
        <title>Genomic Encyclopedia of Type Strains, Phase III (KMG-III): the genomes of soil and plant-associated and newly described type strains.</title>
        <authorList>
            <person name="Whitman W."/>
        </authorList>
    </citation>
    <scope>NUCLEOTIDE SEQUENCE [LARGE SCALE GENOMIC DNA]</scope>
    <source>
        <strain evidence="2 3">CGMCC 1.12484</strain>
    </source>
</reference>
<evidence type="ECO:0000313" key="3">
    <source>
        <dbReference type="Proteomes" id="UP000237983"/>
    </source>
</evidence>
<proteinExistence type="predicted"/>
<comment type="caution">
    <text evidence="2">The sequence shown here is derived from an EMBL/GenBank/DDBJ whole genome shotgun (WGS) entry which is preliminary data.</text>
</comment>
<organism evidence="2 3">
    <name type="scientific">Glaciihabitans tibetensis</name>
    <dbReference type="NCBI Taxonomy" id="1266600"/>
    <lineage>
        <taxon>Bacteria</taxon>
        <taxon>Bacillati</taxon>
        <taxon>Actinomycetota</taxon>
        <taxon>Actinomycetes</taxon>
        <taxon>Micrococcales</taxon>
        <taxon>Microbacteriaceae</taxon>
        <taxon>Glaciihabitans</taxon>
    </lineage>
</organism>
<dbReference type="InterPro" id="IPR018713">
    <property type="entry name" value="MPAB/Lcp_cat_dom"/>
</dbReference>
<dbReference type="PANTHER" id="PTHR36151:SF3">
    <property type="entry name" value="ER-BOUND OXYGENASE MPAB_MPAB'_RUBBER OXYGENASE CATALYTIC DOMAIN-CONTAINING PROTEIN"/>
    <property type="match status" value="1"/>
</dbReference>
<accession>A0A2T0VBR1</accession>
<dbReference type="AlphaFoldDB" id="A0A2T0VBR1"/>
<protein>
    <submittedName>
        <fullName evidence="2">Uncharacterized protein (DUF2236 family)</fullName>
    </submittedName>
</protein>
<dbReference type="PANTHER" id="PTHR36151">
    <property type="entry name" value="BLR2777 PROTEIN"/>
    <property type="match status" value="1"/>
</dbReference>
<dbReference type="GO" id="GO:0016491">
    <property type="term" value="F:oxidoreductase activity"/>
    <property type="evidence" value="ECO:0007669"/>
    <property type="project" value="InterPro"/>
</dbReference>
<dbReference type="RefSeq" id="WP_106213353.1">
    <property type="nucleotide sequence ID" value="NZ_PVTL01000006.1"/>
</dbReference>
<dbReference type="Pfam" id="PF09995">
    <property type="entry name" value="MPAB_Lcp_cat"/>
    <property type="match status" value="1"/>
</dbReference>
<sequence length="261" mass="28615">MRLRDMGAEAVLLAGGGRAILLQLANPGVGHAVAEHSGFASDPTRRLRHTLTFVYALYWGTPEQAEFVTEMVNRAHAPVRAPGYDATDPALQLWVNATLYESAVTVHERVFGALSDSDADAIYDDYAQIGVALQMPRELWPPDRAAFRRYWADQIASVEVDDVARGVAHTLLHPPTGPLWLRAAMPLAGLVTAGLLSPELRKAFALPWSPGRQRRFDAVMGLTARVYPHLPRSLRELPKNRLLRAIPGGRVTSPRSIHPAG</sequence>
<name>A0A2T0VBR1_9MICO</name>
<gene>
    <name evidence="2" type="ORF">B0I08_106232</name>
</gene>
<dbReference type="OrthoDB" id="3422701at2"/>
<feature type="domain" description="ER-bound oxygenase mpaB/mpaB'/Rubber oxygenase catalytic" evidence="1">
    <location>
        <begin position="4"/>
        <end position="223"/>
    </location>
</feature>
<keyword evidence="3" id="KW-1185">Reference proteome</keyword>